<dbReference type="GeneID" id="101858682"/>
<dbReference type="InterPro" id="IPR050523">
    <property type="entry name" value="AKR_Detox_Biosynth"/>
</dbReference>
<dbReference type="CDD" id="cd19081">
    <property type="entry name" value="AKR_AKR9C1"/>
    <property type="match status" value="1"/>
</dbReference>
<reference evidence="5 6" key="1">
    <citation type="submission" date="2025-05" db="UniProtKB">
        <authorList>
            <consortium name="RefSeq"/>
        </authorList>
    </citation>
    <scope>IDENTIFICATION</scope>
</reference>
<dbReference type="PANTHER" id="PTHR43364:SF4">
    <property type="entry name" value="NAD(P)-LINKED OXIDOREDUCTASE SUPERFAMILY PROTEIN"/>
    <property type="match status" value="1"/>
</dbReference>
<evidence type="ECO:0000259" key="3">
    <source>
        <dbReference type="Pfam" id="PF00248"/>
    </source>
</evidence>
<dbReference type="Gene3D" id="3.20.20.100">
    <property type="entry name" value="NADP-dependent oxidoreductase domain"/>
    <property type="match status" value="1"/>
</dbReference>
<dbReference type="RefSeq" id="XP_005112670.1">
    <property type="nucleotide sequence ID" value="XM_005112613.3"/>
</dbReference>
<accession>A0ABM0KA85</accession>
<sequence>MSAVPAEKRVVYPFLGRSGIRVSNLCLGTMTFGDSHLGLPGQCTEADAFQIMDRFSQWGGNFIDTANIYGKGNSEMIVGKWLSKQPRDKYVLATKVFFDMGCENNVNNRGLSRRHMTDSLERSLERLRTNYIDLYQPHMWDDGTPPEEILRTLDDLVRCGKIRYAGMNNVSGWQMQKLVDTSKALGLNPLMSLQQQYNLACRESEYEAFQVCKTEGIAVLPWSPLKGGLFSGKITRHSRPTEGRLGWVAEREDKRHSQVAPAYSYLDDTIFNTLDVVERIAHRHGRSMPQVALRWLLQKDVVTSVIIGARTLQQLDDNMGAASGWTLSREEMQQLDATSQRPVPYPYEMLFRLNKERFNKSVMDYHVQSQG</sequence>
<dbReference type="InterPro" id="IPR023210">
    <property type="entry name" value="NADP_OxRdtase_dom"/>
</dbReference>
<name>A0ABM0KA85_APLCA</name>
<evidence type="ECO:0000313" key="4">
    <source>
        <dbReference type="Proteomes" id="UP000694888"/>
    </source>
</evidence>
<protein>
    <submittedName>
        <fullName evidence="5 6">1-deoxyxylulose-5-phosphate synthase YajO isoform X2</fullName>
    </submittedName>
</protein>
<keyword evidence="1" id="KW-0560">Oxidoreductase</keyword>
<comment type="similarity">
    <text evidence="2">Belongs to the aldo/keto reductase family. Aldo/keto reductase 2 subfamily.</text>
</comment>
<dbReference type="PRINTS" id="PR00069">
    <property type="entry name" value="ALDKETRDTASE"/>
</dbReference>
<dbReference type="SUPFAM" id="SSF51430">
    <property type="entry name" value="NAD(P)-linked oxidoreductase"/>
    <property type="match status" value="1"/>
</dbReference>
<evidence type="ECO:0000313" key="6">
    <source>
        <dbReference type="RefSeq" id="XP_005112670.1"/>
    </source>
</evidence>
<evidence type="ECO:0000256" key="2">
    <source>
        <dbReference type="ARBA" id="ARBA00038157"/>
    </source>
</evidence>
<dbReference type="InterPro" id="IPR036812">
    <property type="entry name" value="NAD(P)_OxRdtase_dom_sf"/>
</dbReference>
<gene>
    <name evidence="5 6" type="primary">LOC101858682</name>
</gene>
<organism evidence="4 5">
    <name type="scientific">Aplysia californica</name>
    <name type="common">California sea hare</name>
    <dbReference type="NCBI Taxonomy" id="6500"/>
    <lineage>
        <taxon>Eukaryota</taxon>
        <taxon>Metazoa</taxon>
        <taxon>Spiralia</taxon>
        <taxon>Lophotrochozoa</taxon>
        <taxon>Mollusca</taxon>
        <taxon>Gastropoda</taxon>
        <taxon>Heterobranchia</taxon>
        <taxon>Euthyneura</taxon>
        <taxon>Tectipleura</taxon>
        <taxon>Aplysiida</taxon>
        <taxon>Aplysioidea</taxon>
        <taxon>Aplysiidae</taxon>
        <taxon>Aplysia</taxon>
    </lineage>
</organism>
<evidence type="ECO:0000313" key="5">
    <source>
        <dbReference type="RefSeq" id="XP_005112669.1"/>
    </source>
</evidence>
<evidence type="ECO:0000256" key="1">
    <source>
        <dbReference type="ARBA" id="ARBA00023002"/>
    </source>
</evidence>
<dbReference type="Proteomes" id="UP000694888">
    <property type="component" value="Unplaced"/>
</dbReference>
<dbReference type="RefSeq" id="XP_005112669.1">
    <property type="nucleotide sequence ID" value="XM_005112612.3"/>
</dbReference>
<dbReference type="InterPro" id="IPR020471">
    <property type="entry name" value="AKR"/>
</dbReference>
<dbReference type="Pfam" id="PF00248">
    <property type="entry name" value="Aldo_ket_red"/>
    <property type="match status" value="1"/>
</dbReference>
<proteinExistence type="inferred from homology"/>
<keyword evidence="4" id="KW-1185">Reference proteome</keyword>
<dbReference type="PANTHER" id="PTHR43364">
    <property type="entry name" value="NADH-SPECIFIC METHYLGLYOXAL REDUCTASE-RELATED"/>
    <property type="match status" value="1"/>
</dbReference>
<feature type="domain" description="NADP-dependent oxidoreductase" evidence="3">
    <location>
        <begin position="25"/>
        <end position="338"/>
    </location>
</feature>